<feature type="non-terminal residue" evidence="5">
    <location>
        <position position="104"/>
    </location>
</feature>
<dbReference type="SUPFAM" id="SSF56801">
    <property type="entry name" value="Acetyl-CoA synthetase-like"/>
    <property type="match status" value="1"/>
</dbReference>
<evidence type="ECO:0000259" key="4">
    <source>
        <dbReference type="Pfam" id="PF00501"/>
    </source>
</evidence>
<dbReference type="PANTHER" id="PTHR43272:SF13">
    <property type="entry name" value="FATTY ACID COA LIGASE ACSL3"/>
    <property type="match status" value="1"/>
</dbReference>
<keyword evidence="1" id="KW-0436">Ligase</keyword>
<dbReference type="EMBL" id="JAMKFB020000002">
    <property type="protein sequence ID" value="KAL0201602.1"/>
    <property type="molecule type" value="Genomic_DNA"/>
</dbReference>
<dbReference type="EC" id="6.2.1.3" evidence="3"/>
<feature type="non-terminal residue" evidence="5">
    <location>
        <position position="1"/>
    </location>
</feature>
<gene>
    <name evidence="5" type="ORF">M9458_004789</name>
</gene>
<dbReference type="Pfam" id="PF00501">
    <property type="entry name" value="AMP-binding"/>
    <property type="match status" value="1"/>
</dbReference>
<evidence type="ECO:0000313" key="5">
    <source>
        <dbReference type="EMBL" id="KAL0201602.1"/>
    </source>
</evidence>
<reference evidence="5 6" key="1">
    <citation type="submission" date="2024-05" db="EMBL/GenBank/DDBJ databases">
        <title>Genome sequencing and assembly of Indian major carp, Cirrhinus mrigala (Hamilton, 1822).</title>
        <authorList>
            <person name="Mohindra V."/>
            <person name="Chowdhury L.M."/>
            <person name="Lal K."/>
            <person name="Jena J.K."/>
        </authorList>
    </citation>
    <scope>NUCLEOTIDE SEQUENCE [LARGE SCALE GENOMIC DNA]</scope>
    <source>
        <strain evidence="5">CM1030</strain>
        <tissue evidence="5">Blood</tissue>
    </source>
</reference>
<evidence type="ECO:0000256" key="2">
    <source>
        <dbReference type="ARBA" id="ARBA00022832"/>
    </source>
</evidence>
<dbReference type="Proteomes" id="UP001529510">
    <property type="component" value="Unassembled WGS sequence"/>
</dbReference>
<protein>
    <recommendedName>
        <fullName evidence="3">long-chain-fatty-acid--CoA ligase</fullName>
        <ecNumber evidence="3">6.2.1.3</ecNumber>
    </recommendedName>
</protein>
<dbReference type="Gene3D" id="3.40.50.12780">
    <property type="entry name" value="N-terminal domain of ligase-like"/>
    <property type="match status" value="1"/>
</dbReference>
<feature type="domain" description="AMP-dependent synthetase/ligase" evidence="4">
    <location>
        <begin position="54"/>
        <end position="101"/>
    </location>
</feature>
<comment type="caution">
    <text evidence="5">The sequence shown here is derived from an EMBL/GenBank/DDBJ whole genome shotgun (WGS) entry which is preliminary data.</text>
</comment>
<keyword evidence="6" id="KW-1185">Reference proteome</keyword>
<keyword evidence="2" id="KW-0276">Fatty acid metabolism</keyword>
<sequence length="104" mass="11459">EIMDRIYKNVMTKVEEMSSVQKTLFVLAYNYKMEQISKGYSTPLCDRLVFKKVRSLLGGNTRVLLSGGAPLSAATQRFMNICFCCPVGQGYGLTETCGAGTISE</sequence>
<accession>A0ABD0RSU3</accession>
<dbReference type="InterPro" id="IPR042099">
    <property type="entry name" value="ANL_N_sf"/>
</dbReference>
<evidence type="ECO:0000256" key="3">
    <source>
        <dbReference type="ARBA" id="ARBA00026121"/>
    </source>
</evidence>
<name>A0ABD0RSU3_CIRMR</name>
<dbReference type="PANTHER" id="PTHR43272">
    <property type="entry name" value="LONG-CHAIN-FATTY-ACID--COA LIGASE"/>
    <property type="match status" value="1"/>
</dbReference>
<evidence type="ECO:0000256" key="1">
    <source>
        <dbReference type="ARBA" id="ARBA00022598"/>
    </source>
</evidence>
<keyword evidence="2" id="KW-0443">Lipid metabolism</keyword>
<organism evidence="5 6">
    <name type="scientific">Cirrhinus mrigala</name>
    <name type="common">Mrigala</name>
    <dbReference type="NCBI Taxonomy" id="683832"/>
    <lineage>
        <taxon>Eukaryota</taxon>
        <taxon>Metazoa</taxon>
        <taxon>Chordata</taxon>
        <taxon>Craniata</taxon>
        <taxon>Vertebrata</taxon>
        <taxon>Euteleostomi</taxon>
        <taxon>Actinopterygii</taxon>
        <taxon>Neopterygii</taxon>
        <taxon>Teleostei</taxon>
        <taxon>Ostariophysi</taxon>
        <taxon>Cypriniformes</taxon>
        <taxon>Cyprinidae</taxon>
        <taxon>Labeoninae</taxon>
        <taxon>Labeonini</taxon>
        <taxon>Cirrhinus</taxon>
    </lineage>
</organism>
<dbReference type="AlphaFoldDB" id="A0ABD0RSU3"/>
<proteinExistence type="predicted"/>
<dbReference type="GO" id="GO:0004467">
    <property type="term" value="F:long-chain fatty acid-CoA ligase activity"/>
    <property type="evidence" value="ECO:0007669"/>
    <property type="project" value="UniProtKB-EC"/>
</dbReference>
<evidence type="ECO:0000313" key="6">
    <source>
        <dbReference type="Proteomes" id="UP001529510"/>
    </source>
</evidence>
<dbReference type="InterPro" id="IPR000873">
    <property type="entry name" value="AMP-dep_synth/lig_dom"/>
</dbReference>